<proteinExistence type="predicted"/>
<evidence type="ECO:0000259" key="3">
    <source>
        <dbReference type="PROSITE" id="PS50103"/>
    </source>
</evidence>
<dbReference type="PhylomeDB" id="A0A0G4G146"/>
<feature type="zinc finger region" description="C3H1-type" evidence="1">
    <location>
        <begin position="150"/>
        <end position="176"/>
    </location>
</feature>
<feature type="region of interest" description="Disordered" evidence="2">
    <location>
        <begin position="1"/>
        <end position="43"/>
    </location>
</feature>
<keyword evidence="1" id="KW-0862">Zinc</keyword>
<keyword evidence="1" id="KW-0479">Metal-binding</keyword>
<dbReference type="GO" id="GO:0008270">
    <property type="term" value="F:zinc ion binding"/>
    <property type="evidence" value="ECO:0007669"/>
    <property type="project" value="UniProtKB-KW"/>
</dbReference>
<evidence type="ECO:0000256" key="2">
    <source>
        <dbReference type="SAM" id="MobiDB-lite"/>
    </source>
</evidence>
<accession>A0A0G4G146</accession>
<dbReference type="EMBL" id="CDMZ01000806">
    <property type="protein sequence ID" value="CEM21814.1"/>
    <property type="molecule type" value="Genomic_DNA"/>
</dbReference>
<evidence type="ECO:0000313" key="4">
    <source>
        <dbReference type="EMBL" id="CEM21814.1"/>
    </source>
</evidence>
<dbReference type="InterPro" id="IPR000571">
    <property type="entry name" value="Znf_CCCH"/>
</dbReference>
<gene>
    <name evidence="4" type="ORF">Cvel_4041</name>
</gene>
<evidence type="ECO:0000256" key="1">
    <source>
        <dbReference type="PROSITE-ProRule" id="PRU00723"/>
    </source>
</evidence>
<dbReference type="AlphaFoldDB" id="A0A0G4G146"/>
<feature type="compositionally biased region" description="Basic and acidic residues" evidence="2">
    <location>
        <begin position="1"/>
        <end position="10"/>
    </location>
</feature>
<feature type="domain" description="C3H1-type" evidence="3">
    <location>
        <begin position="150"/>
        <end position="176"/>
    </location>
</feature>
<protein>
    <recommendedName>
        <fullName evidence="3">C3H1-type domain-containing protein</fullName>
    </recommendedName>
</protein>
<sequence>MSENGGDKVEGFGLPDQPVAEKPIDPPDAAPDPDDLEAGVMPPQPEECAAIIRRSERGGVPRNYAIMNGGRVRRGGGIAGGMGRELQQEDKQNRIRNRILPKPSDNSEDAPLASSFVATGLGLSIERDSTEGGGGAGAEVLRGMKKPAEADSVELCEIFRRGKCTRRDCGFSHDLNILATRRVNNGIHKPQAVQVTHLKSGKVKVFPSTRHAGDGSIRQGRG</sequence>
<keyword evidence="1" id="KW-0863">Zinc-finger</keyword>
<dbReference type="PROSITE" id="PS50103">
    <property type="entry name" value="ZF_C3H1"/>
    <property type="match status" value="1"/>
</dbReference>
<organism evidence="4">
    <name type="scientific">Chromera velia CCMP2878</name>
    <dbReference type="NCBI Taxonomy" id="1169474"/>
    <lineage>
        <taxon>Eukaryota</taxon>
        <taxon>Sar</taxon>
        <taxon>Alveolata</taxon>
        <taxon>Colpodellida</taxon>
        <taxon>Chromeraceae</taxon>
        <taxon>Chromera</taxon>
    </lineage>
</organism>
<dbReference type="VEuPathDB" id="CryptoDB:Cvel_4041"/>
<name>A0A0G4G146_9ALVE</name>
<reference evidence="4" key="1">
    <citation type="submission" date="2014-11" db="EMBL/GenBank/DDBJ databases">
        <authorList>
            <person name="Otto D Thomas"/>
            <person name="Naeem Raeece"/>
        </authorList>
    </citation>
    <scope>NUCLEOTIDE SEQUENCE</scope>
</reference>